<keyword evidence="3" id="KW-1185">Reference proteome</keyword>
<protein>
    <recommendedName>
        <fullName evidence="1">Gp5/Type VI secretion system Vgr protein OB-fold domain-containing protein</fullName>
    </recommendedName>
</protein>
<dbReference type="OrthoDB" id="727155at2"/>
<dbReference type="Gene3D" id="3.55.50.10">
    <property type="entry name" value="Baseplate protein-like domains"/>
    <property type="match status" value="1"/>
</dbReference>
<dbReference type="SUPFAM" id="SSF69255">
    <property type="entry name" value="gp5 N-terminal domain-like"/>
    <property type="match status" value="1"/>
</dbReference>
<comment type="caution">
    <text evidence="2">The sequence shown here is derived from an EMBL/GenBank/DDBJ whole genome shotgun (WGS) entry which is preliminary data.</text>
</comment>
<dbReference type="Pfam" id="PF04717">
    <property type="entry name" value="Phage_base_V"/>
    <property type="match status" value="1"/>
</dbReference>
<evidence type="ECO:0000313" key="3">
    <source>
        <dbReference type="Proteomes" id="UP000260644"/>
    </source>
</evidence>
<evidence type="ECO:0000313" key="2">
    <source>
        <dbReference type="EMBL" id="RFS24834.1"/>
    </source>
</evidence>
<reference evidence="2 3" key="1">
    <citation type="submission" date="2018-07" db="EMBL/GenBank/DDBJ databases">
        <title>Chitinophaga K2CV101002-2 sp. nov., isolated from a monsoon evergreen broad-leaved forest soil.</title>
        <authorList>
            <person name="Lv Y."/>
        </authorList>
    </citation>
    <scope>NUCLEOTIDE SEQUENCE [LARGE SCALE GENOMIC DNA]</scope>
    <source>
        <strain evidence="2 3">GDMCC 1.1288</strain>
    </source>
</reference>
<dbReference type="InterPro" id="IPR006531">
    <property type="entry name" value="Gp5/Vgr_OB"/>
</dbReference>
<dbReference type="EMBL" id="QPMM01000002">
    <property type="protein sequence ID" value="RFS24834.1"/>
    <property type="molecule type" value="Genomic_DNA"/>
</dbReference>
<sequence>MSLNSSAIITIDGQQFRQFKYLSLLQPIDGHHEFSVHIYTDWLLALGRTAISLLGKEVLITINAVLDNGRTEGLLFNGIVSNVTMGGTADGNLEYCIVNGGCPTILMDNNPDIHCYEQQKLSVIIQEHLKACKGFVNEIKINPATDSLLRYTVQYRESSYRFIRRLAEQRGEWFFYNGQQLFFGKYKPKEWNVNYPLNVQEFSINAGISPGKGIHKNYEYRKGCLYTEEWPSLNNGSSYVQQACSASNQLYNQPSLYRSRDSFSSQAQSELSRLVAIYEQHIVANRVTVKGKSGNAGVRVGDIINLSNGKDKRLQGSFLLTKVHHHYSGNGTYYNLFEGIAAETAMPKVVLDNSPYCESQRAIIVDNNDPKGLGRVKVRFDWQTSESSPWIRIVMPYGGPGKGVYFVPEINEEVWVAFEGSNPELPYVLGAQYNGRETPEWNDSENNIKVIKTRSGHTIQFNDSAGKEQISIHNKVGNSITFDSWDKSISIKSPESIYLEAKQLFINTQENIAICAGESFSCYTGKDLNLQATELLQLRAESENNLVAEKHTIHAKEVECTAGKIKLESTKENLEIICAAQIDIQSKEKISLF</sequence>
<gene>
    <name evidence="2" type="ORF">DVR12_06475</name>
</gene>
<dbReference type="Gene3D" id="2.40.50.230">
    <property type="entry name" value="Gp5 N-terminal domain"/>
    <property type="match status" value="1"/>
</dbReference>
<feature type="domain" description="Gp5/Type VI secretion system Vgr protein OB-fold" evidence="1">
    <location>
        <begin position="360"/>
        <end position="433"/>
    </location>
</feature>
<dbReference type="SUPFAM" id="SSF69279">
    <property type="entry name" value="Phage tail proteins"/>
    <property type="match status" value="2"/>
</dbReference>
<dbReference type="Gene3D" id="2.30.110.50">
    <property type="match status" value="1"/>
</dbReference>
<dbReference type="InterPro" id="IPR037026">
    <property type="entry name" value="Vgr_OB-fold_dom_sf"/>
</dbReference>
<organism evidence="2 3">
    <name type="scientific">Chitinophaga silvatica</name>
    <dbReference type="NCBI Taxonomy" id="2282649"/>
    <lineage>
        <taxon>Bacteria</taxon>
        <taxon>Pseudomonadati</taxon>
        <taxon>Bacteroidota</taxon>
        <taxon>Chitinophagia</taxon>
        <taxon>Chitinophagales</taxon>
        <taxon>Chitinophagaceae</taxon>
        <taxon>Chitinophaga</taxon>
    </lineage>
</organism>
<dbReference type="Pfam" id="PF05954">
    <property type="entry name" value="Phage_GPD"/>
    <property type="match status" value="1"/>
</dbReference>
<dbReference type="SUPFAM" id="SSF69349">
    <property type="entry name" value="Phage fibre proteins"/>
    <property type="match status" value="1"/>
</dbReference>
<dbReference type="Gene3D" id="4.10.220.110">
    <property type="match status" value="1"/>
</dbReference>
<dbReference type="AlphaFoldDB" id="A0A3E1YED3"/>
<proteinExistence type="predicted"/>
<dbReference type="RefSeq" id="WP_116974785.1">
    <property type="nucleotide sequence ID" value="NZ_QPMM01000002.1"/>
</dbReference>
<accession>A0A3E1YED3</accession>
<name>A0A3E1YED3_9BACT</name>
<dbReference type="Proteomes" id="UP000260644">
    <property type="component" value="Unassembled WGS sequence"/>
</dbReference>
<evidence type="ECO:0000259" key="1">
    <source>
        <dbReference type="Pfam" id="PF04717"/>
    </source>
</evidence>